<dbReference type="EMBL" id="JAGVWD010000018">
    <property type="protein sequence ID" value="MBS3057250.1"/>
    <property type="molecule type" value="Genomic_DNA"/>
</dbReference>
<organism evidence="2 3">
    <name type="scientific">Candidatus Iainarchaeum sp</name>
    <dbReference type="NCBI Taxonomy" id="3101447"/>
    <lineage>
        <taxon>Archaea</taxon>
        <taxon>Candidatus Iainarchaeota</taxon>
        <taxon>Candidatus Iainarchaeia</taxon>
        <taxon>Candidatus Iainarchaeales</taxon>
        <taxon>Candidatus Iainarchaeaceae</taxon>
        <taxon>Candidatus Iainarchaeum</taxon>
    </lineage>
</organism>
<reference evidence="2" key="1">
    <citation type="submission" date="2021-03" db="EMBL/GenBank/DDBJ databases">
        <authorList>
            <person name="Jaffe A."/>
        </authorList>
    </citation>
    <scope>NUCLEOTIDE SEQUENCE</scope>
    <source>
        <strain evidence="2">RIFCSPHIGHO2_01_FULL_AR10_44_11</strain>
    </source>
</reference>
<evidence type="ECO:0000313" key="2">
    <source>
        <dbReference type="EMBL" id="MBS3057250.1"/>
    </source>
</evidence>
<dbReference type="AlphaFoldDB" id="A0A8T4KWJ0"/>
<proteinExistence type="predicted"/>
<protein>
    <submittedName>
        <fullName evidence="2">Uncharacterized protein</fullName>
    </submittedName>
</protein>
<dbReference type="PROSITE" id="PS51257">
    <property type="entry name" value="PROKAR_LIPOPROTEIN"/>
    <property type="match status" value="1"/>
</dbReference>
<evidence type="ECO:0000256" key="1">
    <source>
        <dbReference type="SAM" id="MobiDB-lite"/>
    </source>
</evidence>
<evidence type="ECO:0000313" key="3">
    <source>
        <dbReference type="Proteomes" id="UP000677687"/>
    </source>
</evidence>
<accession>A0A8T4KWJ0</accession>
<reference evidence="2" key="2">
    <citation type="submission" date="2021-05" db="EMBL/GenBank/DDBJ databases">
        <title>Protein family content uncovers lineage relationships and bacterial pathway maintenance mechanisms in DPANN archaea.</title>
        <authorList>
            <person name="Castelle C.J."/>
            <person name="Meheust R."/>
            <person name="Jaffe A.L."/>
            <person name="Seitz K."/>
            <person name="Gong X."/>
            <person name="Baker B.J."/>
            <person name="Banfield J.F."/>
        </authorList>
    </citation>
    <scope>NUCLEOTIDE SEQUENCE</scope>
    <source>
        <strain evidence="2">RIFCSPHIGHO2_01_FULL_AR10_44_11</strain>
    </source>
</reference>
<name>A0A8T4KWJ0_9ARCH</name>
<feature type="region of interest" description="Disordered" evidence="1">
    <location>
        <begin position="31"/>
        <end position="54"/>
    </location>
</feature>
<dbReference type="Proteomes" id="UP000677687">
    <property type="component" value="Unassembled WGS sequence"/>
</dbReference>
<gene>
    <name evidence="2" type="ORF">J4415_01320</name>
</gene>
<comment type="caution">
    <text evidence="2">The sequence shown here is derived from an EMBL/GenBank/DDBJ whole genome shotgun (WGS) entry which is preliminary data.</text>
</comment>
<sequence>MMSKETRQALYFLLPLIFLAVFVSGCVQTSTGGPEDGSYSAPDSARDGNIGHDFNNDDLQVQDRNIDTDLAVPPQGSEDDSLYLEIDKNALYEIENSKRTKLDFEPYCFEDVCYFSLGLAKDLKKINIDLKDANGLSPLDFSPRSKSISIAYTFSPAIQKKCFKMSEMQYENYLERKDIETYCNKLAELNGITGLNFDDNFALFVTSQPVSELRYAARYLGNNGVEVDAFSLYGQRIWVVILHEFVHYGAEGLNLPPWLEEGLADYASYTVNDELIYKPQPTPEQITGWDPYDNAFDDEENSRRYNYVAYAIKIFARGHGLDKLPDALNYYKEFKVVPEESGIQKNKYLESALQKALQDQNYSLQEFAYPD</sequence>